<gene>
    <name evidence="1" type="ORF">SPELUC_LOCUS10883</name>
</gene>
<accession>A0ACA9P872</accession>
<dbReference type="Proteomes" id="UP000789366">
    <property type="component" value="Unassembled WGS sequence"/>
</dbReference>
<feature type="non-terminal residue" evidence="1">
    <location>
        <position position="1"/>
    </location>
</feature>
<organism evidence="1 2">
    <name type="scientific">Cetraspora pellucida</name>
    <dbReference type="NCBI Taxonomy" id="1433469"/>
    <lineage>
        <taxon>Eukaryota</taxon>
        <taxon>Fungi</taxon>
        <taxon>Fungi incertae sedis</taxon>
        <taxon>Mucoromycota</taxon>
        <taxon>Glomeromycotina</taxon>
        <taxon>Glomeromycetes</taxon>
        <taxon>Diversisporales</taxon>
        <taxon>Gigasporaceae</taxon>
        <taxon>Cetraspora</taxon>
    </lineage>
</organism>
<reference evidence="1" key="1">
    <citation type="submission" date="2021-06" db="EMBL/GenBank/DDBJ databases">
        <authorList>
            <person name="Kallberg Y."/>
            <person name="Tangrot J."/>
            <person name="Rosling A."/>
        </authorList>
    </citation>
    <scope>NUCLEOTIDE SEQUENCE</scope>
    <source>
        <strain evidence="1">28 12/20/2015</strain>
    </source>
</reference>
<proteinExistence type="predicted"/>
<name>A0ACA9P872_9GLOM</name>
<dbReference type="EMBL" id="CAJVPW010021435">
    <property type="protein sequence ID" value="CAG8693447.1"/>
    <property type="molecule type" value="Genomic_DNA"/>
</dbReference>
<sequence length="386" mass="44796">DIDDFLNNEGELNLDVEGERNKDDQYKNYLLRNNCILYGAPGTGKTEFVRELNHVLIDRYGIKPNELPDSDDLNDPANAWKKDKEKKEDNLPKPQVPVFQINGLDISSTGKDEPKIYEKLILCLKKLKNDFFKVPDGKGEIGEFSNLPYIAFIDEADQAKNPFTFRPENKNNLEELKNFFSTSEDSQGLRANAQDPNSIFVIATNNYETIDPAMKRRGRLGKSLNFTFNPLTLQKYSEELAEKMNFDNIREKFIPKTQKMACEGIEDEKEKQEIREEELKRKLTACEGEHEAQQLENYNHPNQTERYEFDKGRLLRERLQQFQKDVYETSVDLINVCGEELRRNSEALKQLNSLQEGSYEILSGIEKNLGEIETQIRDYVRAKIND</sequence>
<protein>
    <submittedName>
        <fullName evidence="1">1482_t:CDS:1</fullName>
    </submittedName>
</protein>
<evidence type="ECO:0000313" key="2">
    <source>
        <dbReference type="Proteomes" id="UP000789366"/>
    </source>
</evidence>
<evidence type="ECO:0000313" key="1">
    <source>
        <dbReference type="EMBL" id="CAG8693447.1"/>
    </source>
</evidence>
<keyword evidence="2" id="KW-1185">Reference proteome</keyword>
<comment type="caution">
    <text evidence="1">The sequence shown here is derived from an EMBL/GenBank/DDBJ whole genome shotgun (WGS) entry which is preliminary data.</text>
</comment>